<dbReference type="AlphaFoldDB" id="A0A366X0G3"/>
<dbReference type="Proteomes" id="UP000252706">
    <property type="component" value="Unassembled WGS sequence"/>
</dbReference>
<dbReference type="NCBIfam" id="TIGR00125">
    <property type="entry name" value="cyt_tran_rel"/>
    <property type="match status" value="1"/>
</dbReference>
<reference evidence="4 5" key="1">
    <citation type="submission" date="2018-07" db="EMBL/GenBank/DDBJ databases">
        <title>Modular assembly of carbohydrate-degrading microbial communities in the ocean.</title>
        <authorList>
            <person name="Enke T.N."/>
            <person name="Datta M.S."/>
            <person name="Schwartzman J.A."/>
            <person name="Cermak N."/>
            <person name="Schmitz D.A."/>
            <person name="Barrere J."/>
            <person name="Cordero O.X."/>
        </authorList>
    </citation>
    <scope>NUCLEOTIDE SEQUENCE [LARGE SCALE GENOMIC DNA]</scope>
    <source>
        <strain evidence="4 5">C3M10</strain>
    </source>
</reference>
<gene>
    <name evidence="4" type="ORF">DS909_12375</name>
</gene>
<evidence type="ECO:0000313" key="4">
    <source>
        <dbReference type="EMBL" id="RBW54615.1"/>
    </source>
</evidence>
<name>A0A366X0G3_9RHOB</name>
<evidence type="ECO:0000256" key="2">
    <source>
        <dbReference type="ARBA" id="ARBA00022695"/>
    </source>
</evidence>
<feature type="domain" description="Cytidyltransferase-like" evidence="3">
    <location>
        <begin position="11"/>
        <end position="130"/>
    </location>
</feature>
<dbReference type="OrthoDB" id="9802794at2"/>
<keyword evidence="2 4" id="KW-0548">Nucleotidyltransferase</keyword>
<protein>
    <submittedName>
        <fullName evidence="4">Glycerol-3-phosphate cytidylyltransferase</fullName>
    </submittedName>
</protein>
<organism evidence="4 5">
    <name type="scientific">Phaeobacter gallaeciensis</name>
    <dbReference type="NCBI Taxonomy" id="60890"/>
    <lineage>
        <taxon>Bacteria</taxon>
        <taxon>Pseudomonadati</taxon>
        <taxon>Pseudomonadota</taxon>
        <taxon>Alphaproteobacteria</taxon>
        <taxon>Rhodobacterales</taxon>
        <taxon>Roseobacteraceae</taxon>
        <taxon>Phaeobacter</taxon>
    </lineage>
</organism>
<dbReference type="GO" id="GO:0016779">
    <property type="term" value="F:nucleotidyltransferase activity"/>
    <property type="evidence" value="ECO:0007669"/>
    <property type="project" value="UniProtKB-KW"/>
</dbReference>
<evidence type="ECO:0000259" key="3">
    <source>
        <dbReference type="Pfam" id="PF01467"/>
    </source>
</evidence>
<keyword evidence="1 4" id="KW-0808">Transferase</keyword>
<proteinExistence type="predicted"/>
<dbReference type="InterPro" id="IPR004821">
    <property type="entry name" value="Cyt_trans-like"/>
</dbReference>
<comment type="caution">
    <text evidence="4">The sequence shown here is derived from an EMBL/GenBank/DDBJ whole genome shotgun (WGS) entry which is preliminary data.</text>
</comment>
<accession>A0A366X0G3</accession>
<dbReference type="PANTHER" id="PTHR43793:SF1">
    <property type="entry name" value="FAD SYNTHASE"/>
    <property type="match status" value="1"/>
</dbReference>
<dbReference type="Pfam" id="PF01467">
    <property type="entry name" value="CTP_transf_like"/>
    <property type="match status" value="1"/>
</dbReference>
<dbReference type="RefSeq" id="WP_113823753.1">
    <property type="nucleotide sequence ID" value="NZ_QOCE01000031.1"/>
</dbReference>
<dbReference type="PANTHER" id="PTHR43793">
    <property type="entry name" value="FAD SYNTHASE"/>
    <property type="match status" value="1"/>
</dbReference>
<dbReference type="Gene3D" id="3.40.50.620">
    <property type="entry name" value="HUPs"/>
    <property type="match status" value="1"/>
</dbReference>
<dbReference type="InterPro" id="IPR014729">
    <property type="entry name" value="Rossmann-like_a/b/a_fold"/>
</dbReference>
<evidence type="ECO:0000256" key="1">
    <source>
        <dbReference type="ARBA" id="ARBA00022679"/>
    </source>
</evidence>
<evidence type="ECO:0000313" key="5">
    <source>
        <dbReference type="Proteomes" id="UP000252706"/>
    </source>
</evidence>
<dbReference type="SUPFAM" id="SSF52374">
    <property type="entry name" value="Nucleotidylyl transferase"/>
    <property type="match status" value="1"/>
</dbReference>
<dbReference type="InterPro" id="IPR050385">
    <property type="entry name" value="Archaeal_FAD_synthase"/>
</dbReference>
<dbReference type="EMBL" id="QOCE01000031">
    <property type="protein sequence ID" value="RBW54615.1"/>
    <property type="molecule type" value="Genomic_DNA"/>
</dbReference>
<sequence>MYQQKPYGVVLTYGTFDLFHAGHVRLLERIAALGSYVIVGCSTDEFNAGKGKVTAIPYEDRVEVLNACKFVDLVIPETAWDQKPGDIKTHGAELFVMGDDWAGEFDDLKAHCEVLYLPRTPDISSTQIKHTVKCASASS</sequence>